<dbReference type="InterPro" id="IPR036790">
    <property type="entry name" value="Frizzled_dom_sf"/>
</dbReference>
<evidence type="ECO:0000256" key="7">
    <source>
        <dbReference type="ARBA" id="ARBA00022782"/>
    </source>
</evidence>
<reference evidence="14" key="1">
    <citation type="submission" date="2020-10" db="EMBL/GenBank/DDBJ databases">
        <title>Feather gene expression reveals the developmental basis of iridescence in African starlings.</title>
        <authorList>
            <person name="Rubenstein D.R."/>
        </authorList>
    </citation>
    <scope>NUCLEOTIDE SEQUENCE</scope>
    <source>
        <strain evidence="14">SS15</strain>
        <tissue evidence="14">Liver</tissue>
    </source>
</reference>
<evidence type="ECO:0000256" key="4">
    <source>
        <dbReference type="ARBA" id="ARBA00022525"/>
    </source>
</evidence>
<evidence type="ECO:0000256" key="11">
    <source>
        <dbReference type="SAM" id="MobiDB-lite"/>
    </source>
</evidence>
<keyword evidence="16" id="KW-1185">Reference proteome</keyword>
<dbReference type="EMBL" id="JADDUC010000052">
    <property type="protein sequence ID" value="KAG0121174.1"/>
    <property type="molecule type" value="Genomic_DNA"/>
</dbReference>
<evidence type="ECO:0000256" key="5">
    <source>
        <dbReference type="ARBA" id="ARBA00022687"/>
    </source>
</evidence>
<organism evidence="14">
    <name type="scientific">Lamprotornis superbus</name>
    <dbReference type="NCBI Taxonomy" id="245042"/>
    <lineage>
        <taxon>Eukaryota</taxon>
        <taxon>Metazoa</taxon>
        <taxon>Chordata</taxon>
        <taxon>Craniata</taxon>
        <taxon>Vertebrata</taxon>
        <taxon>Euteleostomi</taxon>
        <taxon>Archelosauria</taxon>
        <taxon>Archosauria</taxon>
        <taxon>Dinosauria</taxon>
        <taxon>Saurischia</taxon>
        <taxon>Theropoda</taxon>
        <taxon>Coelurosauria</taxon>
        <taxon>Aves</taxon>
        <taxon>Neognathae</taxon>
        <taxon>Neoaves</taxon>
        <taxon>Telluraves</taxon>
        <taxon>Australaves</taxon>
        <taxon>Passeriformes</taxon>
        <taxon>Sturnidae</taxon>
        <taxon>Lamprotornis</taxon>
    </lineage>
</organism>
<evidence type="ECO:0000313" key="14">
    <source>
        <dbReference type="EMBL" id="KAG0121174.1"/>
    </source>
</evidence>
<name>A0A835TYR6_9PASS</name>
<dbReference type="InterPro" id="IPR020067">
    <property type="entry name" value="Frizzled_dom"/>
</dbReference>
<proteinExistence type="inferred from homology"/>
<evidence type="ECO:0000256" key="1">
    <source>
        <dbReference type="ARBA" id="ARBA00004613"/>
    </source>
</evidence>
<dbReference type="PROSITE" id="PS50189">
    <property type="entry name" value="NTR"/>
    <property type="match status" value="1"/>
</dbReference>
<dbReference type="SUPFAM" id="SSF50242">
    <property type="entry name" value="TIMP-like"/>
    <property type="match status" value="1"/>
</dbReference>
<evidence type="ECO:0000256" key="3">
    <source>
        <dbReference type="ARBA" id="ARBA00022473"/>
    </source>
</evidence>
<accession>A0A835TYR6</accession>
<feature type="disulfide bond" evidence="10">
    <location>
        <begin position="163"/>
        <end position="187"/>
    </location>
</feature>
<keyword evidence="8 10" id="KW-1015">Disulfide bond</keyword>
<comment type="caution">
    <text evidence="14">The sequence shown here is derived from an EMBL/GenBank/DDBJ whole genome shotgun (WGS) entry which is preliminary data.</text>
</comment>
<reference evidence="15 16" key="2">
    <citation type="journal article" date="2021" name="J. Hered.">
        <title>Feather Gene Expression Elucidates the Developmental Basis of Plumage Iridescence in African Starlings.</title>
        <authorList>
            <person name="Rubenstein D.R."/>
            <person name="Corvelo A."/>
            <person name="MacManes M.D."/>
            <person name="Maia R."/>
            <person name="Narzisi G."/>
            <person name="Rousaki A."/>
            <person name="Vandenabeele P."/>
            <person name="Shawkey M.D."/>
            <person name="Solomon J."/>
        </authorList>
    </citation>
    <scope>NUCLEOTIDE SEQUENCE [LARGE SCALE GENOMIC DNA]</scope>
    <source>
        <strain evidence="15">SS15</strain>
    </source>
</reference>
<keyword evidence="3" id="KW-0217">Developmental protein</keyword>
<dbReference type="Gene3D" id="1.10.2000.10">
    <property type="entry name" value="Frizzled cysteine-rich domain"/>
    <property type="match status" value="1"/>
</dbReference>
<dbReference type="GO" id="GO:0030154">
    <property type="term" value="P:cell differentiation"/>
    <property type="evidence" value="ECO:0007669"/>
    <property type="project" value="UniProtKB-KW"/>
</dbReference>
<evidence type="ECO:0000313" key="16">
    <source>
        <dbReference type="Proteomes" id="UP000618051"/>
    </source>
</evidence>
<feature type="domain" description="FZ" evidence="12">
    <location>
        <begin position="83"/>
        <end position="200"/>
    </location>
</feature>
<keyword evidence="5" id="KW-0879">Wnt signaling pathway</keyword>
<dbReference type="InterPro" id="IPR015526">
    <property type="entry name" value="Frizzled/SFRP"/>
</dbReference>
<dbReference type="FunFam" id="1.10.2000.10:FF:000001">
    <property type="entry name" value="secreted frizzled-related protein 2"/>
    <property type="match status" value="1"/>
</dbReference>
<dbReference type="PROSITE" id="PS50038">
    <property type="entry name" value="FZ"/>
    <property type="match status" value="1"/>
</dbReference>
<dbReference type="InterPro" id="IPR001134">
    <property type="entry name" value="Netrin_domain"/>
</dbReference>
<dbReference type="GO" id="GO:0060070">
    <property type="term" value="P:canonical Wnt signaling pathway"/>
    <property type="evidence" value="ECO:0007669"/>
    <property type="project" value="TreeGrafter"/>
</dbReference>
<feature type="region of interest" description="Disordered" evidence="11">
    <location>
        <begin position="1"/>
        <end position="43"/>
    </location>
</feature>
<feature type="domain" description="NTR" evidence="13">
    <location>
        <begin position="216"/>
        <end position="352"/>
    </location>
</feature>
<dbReference type="InterPro" id="IPR018933">
    <property type="entry name" value="Netrin_module_non-TIMP"/>
</dbReference>
<feature type="non-terminal residue" evidence="14">
    <location>
        <position position="365"/>
    </location>
</feature>
<dbReference type="EMBL" id="JADDUC020000010">
    <property type="protein sequence ID" value="KAI1236289.1"/>
    <property type="molecule type" value="Genomic_DNA"/>
</dbReference>
<evidence type="ECO:0000313" key="15">
    <source>
        <dbReference type="EMBL" id="KAI1236289.1"/>
    </source>
</evidence>
<keyword evidence="6" id="KW-0732">Signal</keyword>
<feature type="compositionally biased region" description="Low complexity" evidence="11">
    <location>
        <begin position="21"/>
        <end position="43"/>
    </location>
</feature>
<dbReference type="Gene3D" id="2.40.50.120">
    <property type="match status" value="1"/>
</dbReference>
<dbReference type="SUPFAM" id="SSF63501">
    <property type="entry name" value="Frizzled cysteine-rich domain"/>
    <property type="match status" value="1"/>
</dbReference>
<keyword evidence="7" id="KW-0221">Differentiation</keyword>
<dbReference type="Pfam" id="PF01759">
    <property type="entry name" value="NTR"/>
    <property type="match status" value="1"/>
</dbReference>
<dbReference type="FunFam" id="2.40.50.120:FF:000014">
    <property type="entry name" value="Secreted frizzled-related protein 5"/>
    <property type="match status" value="1"/>
</dbReference>
<comment type="caution">
    <text evidence="10">Lacks conserved residue(s) required for the propagation of feature annotation.</text>
</comment>
<evidence type="ECO:0000256" key="10">
    <source>
        <dbReference type="PROSITE-ProRule" id="PRU00090"/>
    </source>
</evidence>
<dbReference type="OrthoDB" id="5985572at2759"/>
<evidence type="ECO:0000259" key="12">
    <source>
        <dbReference type="PROSITE" id="PS50038"/>
    </source>
</evidence>
<gene>
    <name evidence="15" type="ORF">IHE44_0001570</name>
    <name evidence="14" type="ORF">IHE44_011341</name>
</gene>
<dbReference type="GO" id="GO:0005615">
    <property type="term" value="C:extracellular space"/>
    <property type="evidence" value="ECO:0007669"/>
    <property type="project" value="TreeGrafter"/>
</dbReference>
<dbReference type="Proteomes" id="UP000618051">
    <property type="component" value="Unassembled WGS sequence"/>
</dbReference>
<feature type="disulfide bond" evidence="10">
    <location>
        <begin position="98"/>
        <end position="144"/>
    </location>
</feature>
<evidence type="ECO:0000256" key="8">
    <source>
        <dbReference type="ARBA" id="ARBA00023157"/>
    </source>
</evidence>
<dbReference type="AlphaFoldDB" id="A0A835TYR6"/>
<reference evidence="15" key="3">
    <citation type="submission" date="2022-01" db="EMBL/GenBank/DDBJ databases">
        <authorList>
            <person name="Rubenstein D.R."/>
        </authorList>
    </citation>
    <scope>NUCLEOTIDE SEQUENCE</scope>
    <source>
        <strain evidence="15">SS15</strain>
        <tissue evidence="15">Liver</tissue>
    </source>
</reference>
<sequence>RAASVGGAKGAGRVPSRAPVPLGSRAGSGRRAAAMPRAGSPPGSRGTALLALWLALAGSLGGGQHYDYYGWQPESLPHGRFYGREPQCFDIPPDMQLCRDVGYKRMRLPNLLEHETMAEAKQQAGSWVPLLAKQCHTDTQLFLCSLFAPVCLDRPVYPCRSLCEVVRDSCAPVMESYGFPWPEMLHCGKFPSDHELCIAVQFGNSKATPPPVSKICTQCEMEHKADGMMEQMCSSDFAPQQCSLPPTVLPHTVVKMRIKEMTEENGERRLVAAQKKKVLKLGPLKRKDTKKMVLYMRNVGACPCPQLDSLSGSFLVMGRKVGGRLLLLAIYPWQKHNKEMKFAVKFMFSYPCPLYHPLLYGAGQH</sequence>
<dbReference type="Pfam" id="PF01392">
    <property type="entry name" value="Fz"/>
    <property type="match status" value="1"/>
</dbReference>
<dbReference type="InterPro" id="IPR008993">
    <property type="entry name" value="TIMP-like_OB-fold"/>
</dbReference>
<dbReference type="PANTHER" id="PTHR11309">
    <property type="entry name" value="FRIZZLED"/>
    <property type="match status" value="1"/>
</dbReference>
<comment type="subcellular location">
    <subcellularLocation>
        <location evidence="1">Secreted</location>
    </subcellularLocation>
</comment>
<keyword evidence="4" id="KW-0964">Secreted</keyword>
<dbReference type="GO" id="GO:0017147">
    <property type="term" value="F:Wnt-protein binding"/>
    <property type="evidence" value="ECO:0007669"/>
    <property type="project" value="TreeGrafter"/>
</dbReference>
<dbReference type="GO" id="GO:0035567">
    <property type="term" value="P:non-canonical Wnt signaling pathway"/>
    <property type="evidence" value="ECO:0007669"/>
    <property type="project" value="TreeGrafter"/>
</dbReference>
<dbReference type="SMART" id="SM00063">
    <property type="entry name" value="FRI"/>
    <property type="match status" value="1"/>
</dbReference>
<dbReference type="CDD" id="cd03580">
    <property type="entry name" value="NTR_Sfrp1_like"/>
    <property type="match status" value="1"/>
</dbReference>
<evidence type="ECO:0000256" key="6">
    <source>
        <dbReference type="ARBA" id="ARBA00022729"/>
    </source>
</evidence>
<evidence type="ECO:0000256" key="2">
    <source>
        <dbReference type="ARBA" id="ARBA00010054"/>
    </source>
</evidence>
<protein>
    <recommendedName>
        <fullName evidence="9">Secreted frizzled-related protein 5</fullName>
    </recommendedName>
</protein>
<comment type="similarity">
    <text evidence="2">Belongs to the secreted frizzled-related protein (sFRP) family.</text>
</comment>
<evidence type="ECO:0000259" key="13">
    <source>
        <dbReference type="PROSITE" id="PS50189"/>
    </source>
</evidence>
<evidence type="ECO:0000256" key="9">
    <source>
        <dbReference type="ARBA" id="ARBA00070241"/>
    </source>
</evidence>
<dbReference type="PANTHER" id="PTHR11309:SF46">
    <property type="entry name" value="SECRETED FRIZZLED-RELATED PROTEIN 5"/>
    <property type="match status" value="1"/>
</dbReference>
<dbReference type="SMART" id="SM00643">
    <property type="entry name" value="C345C"/>
    <property type="match status" value="1"/>
</dbReference>